<feature type="domain" description="4Fe-4S Wbl-type" evidence="1">
    <location>
        <begin position="1"/>
        <end position="62"/>
    </location>
</feature>
<dbReference type="InterPro" id="IPR034768">
    <property type="entry name" value="4FE4S_WBL"/>
</dbReference>
<dbReference type="Pfam" id="PF02467">
    <property type="entry name" value="Whib"/>
    <property type="match status" value="1"/>
</dbReference>
<name>A0ABY2S1F6_9PSEU</name>
<proteinExistence type="predicted"/>
<comment type="caution">
    <text evidence="2">The sequence shown here is derived from an EMBL/GenBank/DDBJ whole genome shotgun (WGS) entry which is preliminary data.</text>
</comment>
<dbReference type="Proteomes" id="UP000309992">
    <property type="component" value="Unassembled WGS sequence"/>
</dbReference>
<reference evidence="2 3" key="1">
    <citation type="journal article" date="2015" name="Antonie Van Leeuwenhoek">
        <title>Prauserella endophytica sp. nov., an endophytic actinobacterium isolated from Tamarix taklamakanensis.</title>
        <authorList>
            <person name="Liu J.M."/>
            <person name="Habden X."/>
            <person name="Guo L."/>
            <person name="Tuo L."/>
            <person name="Jiang Z.K."/>
            <person name="Liu S.W."/>
            <person name="Liu X.F."/>
            <person name="Chen L."/>
            <person name="Li R.F."/>
            <person name="Zhang Y.Q."/>
            <person name="Sun C.H."/>
        </authorList>
    </citation>
    <scope>NUCLEOTIDE SEQUENCE [LARGE SCALE GENOMIC DNA]</scope>
    <source>
        <strain evidence="2 3">CGMCC 4.7182</strain>
    </source>
</reference>
<protein>
    <recommendedName>
        <fullName evidence="1">4Fe-4S Wbl-type domain-containing protein</fullName>
    </recommendedName>
</protein>
<evidence type="ECO:0000313" key="2">
    <source>
        <dbReference type="EMBL" id="TKG68497.1"/>
    </source>
</evidence>
<accession>A0ABY2S1F6</accession>
<organism evidence="2 3">
    <name type="scientific">Prauserella endophytica</name>
    <dbReference type="NCBI Taxonomy" id="1592324"/>
    <lineage>
        <taxon>Bacteria</taxon>
        <taxon>Bacillati</taxon>
        <taxon>Actinomycetota</taxon>
        <taxon>Actinomycetes</taxon>
        <taxon>Pseudonocardiales</taxon>
        <taxon>Pseudonocardiaceae</taxon>
        <taxon>Prauserella</taxon>
        <taxon>Prauserella coralliicola group</taxon>
    </lineage>
</organism>
<keyword evidence="3" id="KW-1185">Reference proteome</keyword>
<dbReference type="PROSITE" id="PS51674">
    <property type="entry name" value="4FE4S_WBL"/>
    <property type="match status" value="1"/>
</dbReference>
<evidence type="ECO:0000313" key="3">
    <source>
        <dbReference type="Proteomes" id="UP000309992"/>
    </source>
</evidence>
<sequence length="80" mass="8952">MWVYTNSEIPEWTGNDLTDRELAARICASCTARLACLELELRTAGPLTVGVWGALSEQDRRALYMVWLARRESRHGGGLS</sequence>
<gene>
    <name evidence="2" type="ORF">FCN18_21515</name>
</gene>
<evidence type="ECO:0000259" key="1">
    <source>
        <dbReference type="PROSITE" id="PS51674"/>
    </source>
</evidence>
<dbReference type="EMBL" id="SWMS01000012">
    <property type="protein sequence ID" value="TKG68497.1"/>
    <property type="molecule type" value="Genomic_DNA"/>
</dbReference>